<protein>
    <recommendedName>
        <fullName evidence="2">Reelin domain-containing protein</fullName>
    </recommendedName>
</protein>
<dbReference type="OMA" id="STQGRIC"/>
<keyword evidence="4" id="KW-1185">Reference proteome</keyword>
<dbReference type="InterPro" id="IPR042307">
    <property type="entry name" value="Reeler_sf"/>
</dbReference>
<dbReference type="GeneID" id="100892926"/>
<evidence type="ECO:0000256" key="1">
    <source>
        <dbReference type="SAM" id="SignalP"/>
    </source>
</evidence>
<name>A0A7M7PE01_STRPU</name>
<dbReference type="Gene3D" id="2.60.40.4060">
    <property type="entry name" value="Reeler domain"/>
    <property type="match status" value="1"/>
</dbReference>
<dbReference type="EnsemblMetazoa" id="XM_030993378">
    <property type="protein sequence ID" value="XP_030849238"/>
    <property type="gene ID" value="LOC100892926"/>
</dbReference>
<dbReference type="EnsemblMetazoa" id="XM_030993379">
    <property type="protein sequence ID" value="XP_030849239"/>
    <property type="gene ID" value="LOC100892926"/>
</dbReference>
<accession>A0A7M7PE01</accession>
<dbReference type="AlphaFoldDB" id="A0A7M7PE01"/>
<feature type="signal peptide" evidence="1">
    <location>
        <begin position="1"/>
        <end position="20"/>
    </location>
</feature>
<reference evidence="3" key="2">
    <citation type="submission" date="2021-01" db="UniProtKB">
        <authorList>
            <consortium name="EnsemblMetazoa"/>
        </authorList>
    </citation>
    <scope>IDENTIFICATION</scope>
</reference>
<dbReference type="RefSeq" id="XP_030849239.1">
    <property type="nucleotide sequence ID" value="XM_030993379.1"/>
</dbReference>
<dbReference type="InterPro" id="IPR051237">
    <property type="entry name" value="Ferric-chelate_Red/DefProt"/>
</dbReference>
<organism evidence="3 4">
    <name type="scientific">Strongylocentrotus purpuratus</name>
    <name type="common">Purple sea urchin</name>
    <dbReference type="NCBI Taxonomy" id="7668"/>
    <lineage>
        <taxon>Eukaryota</taxon>
        <taxon>Metazoa</taxon>
        <taxon>Echinodermata</taxon>
        <taxon>Eleutherozoa</taxon>
        <taxon>Echinozoa</taxon>
        <taxon>Echinoidea</taxon>
        <taxon>Euechinoidea</taxon>
        <taxon>Echinacea</taxon>
        <taxon>Camarodonta</taxon>
        <taxon>Echinidea</taxon>
        <taxon>Strongylocentrotidae</taxon>
        <taxon>Strongylocentrotus</taxon>
    </lineage>
</organism>
<dbReference type="KEGG" id="spu:100892926"/>
<reference evidence="4" key="1">
    <citation type="submission" date="2015-02" db="EMBL/GenBank/DDBJ databases">
        <title>Genome sequencing for Strongylocentrotus purpuratus.</title>
        <authorList>
            <person name="Murali S."/>
            <person name="Liu Y."/>
            <person name="Vee V."/>
            <person name="English A."/>
            <person name="Wang M."/>
            <person name="Skinner E."/>
            <person name="Han Y."/>
            <person name="Muzny D.M."/>
            <person name="Worley K.C."/>
            <person name="Gibbs R.A."/>
        </authorList>
    </citation>
    <scope>NUCLEOTIDE SEQUENCE</scope>
</reference>
<dbReference type="InterPro" id="IPR002861">
    <property type="entry name" value="Reeler_dom"/>
</dbReference>
<dbReference type="PROSITE" id="PS51019">
    <property type="entry name" value="REELIN"/>
    <property type="match status" value="1"/>
</dbReference>
<evidence type="ECO:0000313" key="3">
    <source>
        <dbReference type="EnsemblMetazoa" id="XP_030849238"/>
    </source>
</evidence>
<feature type="domain" description="Reelin" evidence="2">
    <location>
        <begin position="11"/>
        <end position="181"/>
    </location>
</feature>
<dbReference type="Pfam" id="PF02014">
    <property type="entry name" value="Reeler"/>
    <property type="match status" value="1"/>
</dbReference>
<dbReference type="RefSeq" id="XP_030849238.1">
    <property type="nucleotide sequence ID" value="XM_030993378.1"/>
</dbReference>
<sequence>MNMWIISALLLSIATSAVVASPSGPPVSVDGLCASMVPGHGPSDAVGDAPYSVTAVEQDDNTFKVRFEGVGANSTFRGFFLQARPWDSSSSGESETTSLGVFTSSAAGTKQLDCFGSMANAWGHSINTDKSVVEGTWTPPAGSGEVRFRVSVVQGPASTYWTGLYSDVVMYESSAGKASLSLATLLGALAMVFFTSNRM</sequence>
<feature type="chain" id="PRO_5033597308" description="Reelin domain-containing protein" evidence="1">
    <location>
        <begin position="21"/>
        <end position="199"/>
    </location>
</feature>
<keyword evidence="1" id="KW-0732">Signal</keyword>
<dbReference type="Proteomes" id="UP000007110">
    <property type="component" value="Unassembled WGS sequence"/>
</dbReference>
<evidence type="ECO:0000313" key="4">
    <source>
        <dbReference type="Proteomes" id="UP000007110"/>
    </source>
</evidence>
<dbReference type="PANTHER" id="PTHR45828">
    <property type="entry name" value="CYTOCHROME B561/FERRIC REDUCTASE TRANSMEMBRANE"/>
    <property type="match status" value="1"/>
</dbReference>
<dbReference type="PANTHER" id="PTHR45828:SF45">
    <property type="entry name" value="REELIN DOMAIN-CONTAINING PROTEIN"/>
    <property type="match status" value="1"/>
</dbReference>
<dbReference type="InParanoid" id="A0A7M7PE01"/>
<evidence type="ECO:0000259" key="2">
    <source>
        <dbReference type="PROSITE" id="PS51019"/>
    </source>
</evidence>
<proteinExistence type="predicted"/>
<dbReference type="OrthoDB" id="6418377at2759"/>
<dbReference type="CDD" id="cd08544">
    <property type="entry name" value="Reeler"/>
    <property type="match status" value="1"/>
</dbReference>